<name>X8BLG3_MYCXE</name>
<gene>
    <name evidence="1" type="ORF">I553_8224</name>
</gene>
<organism evidence="1">
    <name type="scientific">Mycobacterium xenopi 4042</name>
    <dbReference type="NCBI Taxonomy" id="1299334"/>
    <lineage>
        <taxon>Bacteria</taxon>
        <taxon>Bacillati</taxon>
        <taxon>Actinomycetota</taxon>
        <taxon>Actinomycetes</taxon>
        <taxon>Mycobacteriales</taxon>
        <taxon>Mycobacteriaceae</taxon>
        <taxon>Mycobacterium</taxon>
    </lineage>
</organism>
<sequence length="41" mass="4316">MTFSPSLPGGHLMHGFSGKGPHRLAARYCGVLAVVDAALRH</sequence>
<comment type="caution">
    <text evidence="1">The sequence shown here is derived from an EMBL/GenBank/DDBJ whole genome shotgun (WGS) entry which is preliminary data.</text>
</comment>
<reference evidence="1" key="1">
    <citation type="submission" date="2014-01" db="EMBL/GenBank/DDBJ databases">
        <authorList>
            <person name="Brown-Elliot B."/>
            <person name="Wallace R."/>
            <person name="Lenaerts A."/>
            <person name="Ordway D."/>
            <person name="DeGroote M.A."/>
            <person name="Parker T."/>
            <person name="Sizemore C."/>
            <person name="Tallon L.J."/>
            <person name="Sadzewicz L.K."/>
            <person name="Sengamalay N."/>
            <person name="Fraser C.M."/>
            <person name="Hine E."/>
            <person name="Shefchek K.A."/>
            <person name="Das S.P."/>
            <person name="Tettelin H."/>
        </authorList>
    </citation>
    <scope>NUCLEOTIDE SEQUENCE [LARGE SCALE GENOMIC DNA]</scope>
    <source>
        <strain evidence="1">4042</strain>
    </source>
</reference>
<protein>
    <submittedName>
        <fullName evidence="1">Uncharacterized protein</fullName>
    </submittedName>
</protein>
<dbReference type="AlphaFoldDB" id="X8BLG3"/>
<accession>X8BLG3</accession>
<proteinExistence type="predicted"/>
<evidence type="ECO:0000313" key="1">
    <source>
        <dbReference type="EMBL" id="EUA43890.1"/>
    </source>
</evidence>
<dbReference type="EMBL" id="JAOB01000040">
    <property type="protein sequence ID" value="EUA43890.1"/>
    <property type="molecule type" value="Genomic_DNA"/>
</dbReference>